<gene>
    <name evidence="2" type="ORF">E1283_22025</name>
</gene>
<accession>A0A4R4T8M3</accession>
<feature type="domain" description="Pyridoxamine 5'-phosphate oxidase N-terminal" evidence="1">
    <location>
        <begin position="28"/>
        <end position="133"/>
    </location>
</feature>
<dbReference type="AlphaFoldDB" id="A0A4R4T8M3"/>
<dbReference type="SUPFAM" id="SSF50475">
    <property type="entry name" value="FMN-binding split barrel"/>
    <property type="match status" value="1"/>
</dbReference>
<organism evidence="2 3">
    <name type="scientific">Streptomyces hainanensis</name>
    <dbReference type="NCBI Taxonomy" id="402648"/>
    <lineage>
        <taxon>Bacteria</taxon>
        <taxon>Bacillati</taxon>
        <taxon>Actinomycetota</taxon>
        <taxon>Actinomycetes</taxon>
        <taxon>Kitasatosporales</taxon>
        <taxon>Streptomycetaceae</taxon>
        <taxon>Streptomyces</taxon>
    </lineage>
</organism>
<dbReference type="InterPro" id="IPR011576">
    <property type="entry name" value="Pyridox_Oxase_N"/>
</dbReference>
<evidence type="ECO:0000313" key="2">
    <source>
        <dbReference type="EMBL" id="TDC72326.1"/>
    </source>
</evidence>
<evidence type="ECO:0000259" key="1">
    <source>
        <dbReference type="Pfam" id="PF01243"/>
    </source>
</evidence>
<dbReference type="InterPro" id="IPR012349">
    <property type="entry name" value="Split_barrel_FMN-bd"/>
</dbReference>
<dbReference type="OrthoDB" id="3627463at2"/>
<comment type="caution">
    <text evidence="2">The sequence shown here is derived from an EMBL/GenBank/DDBJ whole genome shotgun (WGS) entry which is preliminary data.</text>
</comment>
<name>A0A4R4T8M3_9ACTN</name>
<sequence>MTTEQAPARDGRQRKKDVFTYLSADEDAWVSTSGAGGEPCLVPLSFVWHDGALVMSTRSANPTAVNVARDGRAVVALGHTRDVVLIDAEVESVAGDALPAAAGEAFLGKLGWDPRGRAKWVFLVFRPLAVRAWREVNELPGRRLMRDGVWLV</sequence>
<dbReference type="Pfam" id="PF01243">
    <property type="entry name" value="PNPOx_N"/>
    <property type="match status" value="1"/>
</dbReference>
<keyword evidence="3" id="KW-1185">Reference proteome</keyword>
<dbReference type="RefSeq" id="WP_132819852.1">
    <property type="nucleotide sequence ID" value="NZ_SMKI01000252.1"/>
</dbReference>
<evidence type="ECO:0000313" key="3">
    <source>
        <dbReference type="Proteomes" id="UP000295345"/>
    </source>
</evidence>
<dbReference type="Proteomes" id="UP000295345">
    <property type="component" value="Unassembled WGS sequence"/>
</dbReference>
<reference evidence="2 3" key="1">
    <citation type="submission" date="2019-03" db="EMBL/GenBank/DDBJ databases">
        <title>Draft genome sequences of novel Actinobacteria.</title>
        <authorList>
            <person name="Sahin N."/>
            <person name="Ay H."/>
            <person name="Saygin H."/>
        </authorList>
    </citation>
    <scope>NUCLEOTIDE SEQUENCE [LARGE SCALE GENOMIC DNA]</scope>
    <source>
        <strain evidence="2 3">DSM 41900</strain>
    </source>
</reference>
<dbReference type="Gene3D" id="2.30.110.10">
    <property type="entry name" value="Electron Transport, Fmn-binding Protein, Chain A"/>
    <property type="match status" value="1"/>
</dbReference>
<proteinExistence type="predicted"/>
<dbReference type="EMBL" id="SMKI01000252">
    <property type="protein sequence ID" value="TDC72326.1"/>
    <property type="molecule type" value="Genomic_DNA"/>
</dbReference>
<protein>
    <submittedName>
        <fullName evidence="2">Pyridoxamine 5'-phosphate oxidase</fullName>
    </submittedName>
</protein>